<evidence type="ECO:0000256" key="1">
    <source>
        <dbReference type="SAM" id="SignalP"/>
    </source>
</evidence>
<dbReference type="PATRIC" id="fig|1384054.3.peg.2645"/>
<sequence>MKPAIPLFALACAALPSLASAVVVDGVLSPGEWDGARHVTEFTQVQPLTGEPGSLRTEAWIKATPNGLAVAFRNVQPAGVPRSQQRTRRDQMGQLDRINVMVDFDGDGRTGYDFVVSLPGGIADEVITSERNFNDDWDGHWHHATSQDDEAWYAEVLVPWHVAPMAKPENGTRTLGIYLDRVVAHTGERIAWPAASYQRPRFLSDFARVEVPHYEQALLAVTPYVVAVDDRITGDTDVDAGADLFWKPSGQFQLSATLNPDFGQVESDDLVVNFGAVESFFGDKRPFFTENQGLFDVPFGAGNSRLLYTRRIGAPADDGSGAGDVAAAVKLNGSLGQVRYGLLAATEDGDAGRDFLALRATRDFGAHDLGGMLTRVDRPFLDRVATVYSTDHLWTPDDTWTIRSQLVVSSVTQAGERRDDLGFQSRIDQALGNGWRQQLYLLHLGDGLELNDIGYVDRNDFNYVRYELARREDAPPEGSRYASYETRWAASVRRNDGGLAIAEAAAVQRYAELRDGGSEFWDLAGFTPGHDDRITRGNGVVRVPEKLYLFWERSRPQRGDWSLYGYARATAEGLDGARSLGLELQFEPTLHLGDNLALQGGFGLQHQPDWLLWRGGNLLGSFRADTARIGANLQWQLGRRQELRVKLEAIALDARLRQAWRVAPDGEPVASNDPVPDFTLQNLGFQVRYRFEVAPLSDLYVVYGRGGLAVEDGSRPLAELLGDATSLRDAEQLLVKFSYRFAN</sequence>
<dbReference type="STRING" id="1384054.N790_12095"/>
<evidence type="ECO:0000313" key="3">
    <source>
        <dbReference type="EMBL" id="KFN41846.1"/>
    </source>
</evidence>
<evidence type="ECO:0000259" key="2">
    <source>
        <dbReference type="Pfam" id="PF19313"/>
    </source>
</evidence>
<evidence type="ECO:0000313" key="4">
    <source>
        <dbReference type="Proteomes" id="UP000029392"/>
    </source>
</evidence>
<reference evidence="3 4" key="1">
    <citation type="submission" date="2013-09" db="EMBL/GenBank/DDBJ databases">
        <title>Genome sequencing of Arenimonas malthae.</title>
        <authorList>
            <person name="Chen F."/>
            <person name="Wang G."/>
        </authorList>
    </citation>
    <scope>NUCLEOTIDE SEQUENCE [LARGE SCALE GENOMIC DNA]</scope>
    <source>
        <strain evidence="3 4">CC-JY-1</strain>
    </source>
</reference>
<dbReference type="OrthoDB" id="9786766at2"/>
<accession>A0A091AR54</accession>
<dbReference type="Gene3D" id="2.60.40.1190">
    <property type="match status" value="1"/>
</dbReference>
<dbReference type="SUPFAM" id="SSF49344">
    <property type="entry name" value="CBD9-like"/>
    <property type="match status" value="1"/>
</dbReference>
<organism evidence="3 4">
    <name type="scientific">Arenimonas malthae CC-JY-1</name>
    <dbReference type="NCBI Taxonomy" id="1384054"/>
    <lineage>
        <taxon>Bacteria</taxon>
        <taxon>Pseudomonadati</taxon>
        <taxon>Pseudomonadota</taxon>
        <taxon>Gammaproteobacteria</taxon>
        <taxon>Lysobacterales</taxon>
        <taxon>Lysobacteraceae</taxon>
        <taxon>Arenimonas</taxon>
    </lineage>
</organism>
<keyword evidence="4" id="KW-1185">Reference proteome</keyword>
<feature type="domain" description="DUF5916" evidence="2">
    <location>
        <begin position="219"/>
        <end position="315"/>
    </location>
</feature>
<dbReference type="eggNOG" id="COG2091">
    <property type="taxonomic scope" value="Bacteria"/>
</dbReference>
<feature type="signal peptide" evidence="1">
    <location>
        <begin position="1"/>
        <end position="21"/>
    </location>
</feature>
<dbReference type="Pfam" id="PF19313">
    <property type="entry name" value="DUF5916"/>
    <property type="match status" value="1"/>
</dbReference>
<gene>
    <name evidence="3" type="ORF">N790_12095</name>
</gene>
<dbReference type="RefSeq" id="WP_043805312.1">
    <property type="nucleotide sequence ID" value="NZ_AVCH01000211.1"/>
</dbReference>
<proteinExistence type="predicted"/>
<dbReference type="Proteomes" id="UP000029392">
    <property type="component" value="Unassembled WGS sequence"/>
</dbReference>
<protein>
    <recommendedName>
        <fullName evidence="2">DUF5916 domain-containing protein</fullName>
    </recommendedName>
</protein>
<name>A0A091AR54_9GAMM</name>
<comment type="caution">
    <text evidence="3">The sequence shown here is derived from an EMBL/GenBank/DDBJ whole genome shotgun (WGS) entry which is preliminary data.</text>
</comment>
<feature type="chain" id="PRO_5001870811" description="DUF5916 domain-containing protein" evidence="1">
    <location>
        <begin position="22"/>
        <end position="743"/>
    </location>
</feature>
<keyword evidence="1" id="KW-0732">Signal</keyword>
<dbReference type="EMBL" id="AVCH01000211">
    <property type="protein sequence ID" value="KFN41846.1"/>
    <property type="molecule type" value="Genomic_DNA"/>
</dbReference>
<dbReference type="InterPro" id="IPR045670">
    <property type="entry name" value="DUF5916"/>
</dbReference>
<dbReference type="AlphaFoldDB" id="A0A091AR54"/>